<dbReference type="FunFam" id="1.10.10.2150:FF:000001">
    <property type="entry name" value="Ribosomal RNA-processing protein 8"/>
    <property type="match status" value="1"/>
</dbReference>
<dbReference type="PANTHER" id="PTHR12787:SF0">
    <property type="entry name" value="RIBOSOMAL RNA-PROCESSING PROTEIN 8"/>
    <property type="match status" value="1"/>
</dbReference>
<evidence type="ECO:0000256" key="2">
    <source>
        <dbReference type="ARBA" id="ARBA00006301"/>
    </source>
</evidence>
<dbReference type="GO" id="GO:0005730">
    <property type="term" value="C:nucleolus"/>
    <property type="evidence" value="ECO:0007669"/>
    <property type="project" value="UniProtKB-SubCell"/>
</dbReference>
<keyword evidence="6" id="KW-0949">S-adenosyl-L-methionine</keyword>
<protein>
    <recommendedName>
        <fullName evidence="8">Ribosomal RNA-processing protein 8</fullName>
    </recommendedName>
</protein>
<evidence type="ECO:0000256" key="8">
    <source>
        <dbReference type="ARBA" id="ARBA00076672"/>
    </source>
</evidence>
<dbReference type="Pfam" id="PF08241">
    <property type="entry name" value="Methyltransf_11"/>
    <property type="match status" value="1"/>
</dbReference>
<feature type="compositionally biased region" description="Low complexity" evidence="9">
    <location>
        <begin position="89"/>
        <end position="102"/>
    </location>
</feature>
<name>A0A409VG32_9AGAR</name>
<evidence type="ECO:0000259" key="11">
    <source>
        <dbReference type="Pfam" id="PF14681"/>
    </source>
</evidence>
<evidence type="ECO:0000256" key="5">
    <source>
        <dbReference type="ARBA" id="ARBA00022679"/>
    </source>
</evidence>
<dbReference type="InterPro" id="IPR013216">
    <property type="entry name" value="Methyltransf_11"/>
</dbReference>
<keyword evidence="5" id="KW-0808">Transferase</keyword>
<dbReference type="NCBIfam" id="NF001097">
    <property type="entry name" value="PRK00129.1"/>
    <property type="match status" value="1"/>
</dbReference>
<proteinExistence type="inferred from homology"/>
<reference evidence="12 13" key="1">
    <citation type="journal article" date="2018" name="Evol. Lett.">
        <title>Horizontal gene cluster transfer increased hallucinogenic mushroom diversity.</title>
        <authorList>
            <person name="Reynolds H.T."/>
            <person name="Vijayakumar V."/>
            <person name="Gluck-Thaler E."/>
            <person name="Korotkin H.B."/>
            <person name="Matheny P.B."/>
            <person name="Slot J.C."/>
        </authorList>
    </citation>
    <scope>NUCLEOTIDE SEQUENCE [LARGE SCALE GENOMIC DNA]</scope>
    <source>
        <strain evidence="12 13">SRW20</strain>
    </source>
</reference>
<dbReference type="AlphaFoldDB" id="A0A409VG32"/>
<dbReference type="CDD" id="cd02440">
    <property type="entry name" value="AdoMet_MTases"/>
    <property type="match status" value="1"/>
</dbReference>
<feature type="region of interest" description="Disordered" evidence="9">
    <location>
        <begin position="1"/>
        <end position="146"/>
    </location>
</feature>
<dbReference type="OrthoDB" id="10258825at2759"/>
<dbReference type="EMBL" id="NHYE01005657">
    <property type="protein sequence ID" value="PPQ65222.1"/>
    <property type="molecule type" value="Genomic_DNA"/>
</dbReference>
<gene>
    <name evidence="12" type="ORF">CVT26_000199</name>
</gene>
<sequence length="528" mass="57885">MSLFQVPGWSVPSAPVPDEPGQSSKKRKRPHSTDPHKLQSAQINIEKLTSKLKHITPEVGVRENDRLPCSSEGHSVESGKKKHKKKSSDVQQDSVPQQSSPSKESTDSGANKSQSTLPPKKKAKSKHPESLQTKTSPAADGNMPSSMDLTTLQKRLKDKLEGARFRLINEDLYKSDSRTAHQMMRDDPKIFEEYHAGFRHQVLSWPKNPVQHYVSLFESYPTKTVIADLGCGDALLARSLVPKGINVISFDLVSDGEFVVEADICEKIPLPGSEGDKETKSSGEGQIVDVVVCALSLMGVNWPTCLREAWRILKPGGELHIAEVTSRFKDLEGFLNLVGSLGFRLKAKGVETISLLLGYEATRTLEEVTYNDETPVGPFTGSRIKPRVGLTPILRAGLGMTDALLRFFPSAPVYHLGLFREKVTLQPVEYYSKLPPSPPVDQVFLLDPLIATGGTAIAALGMIIEWGIPVKDIKLLCILASEDGLKHVQAEYPDLEIWVAGVDKDLTTDGIISPGLGDSGDRLFNTVR</sequence>
<dbReference type="STRING" id="231916.A0A409VG32"/>
<dbReference type="Proteomes" id="UP000284706">
    <property type="component" value="Unassembled WGS sequence"/>
</dbReference>
<dbReference type="InterPro" id="IPR000836">
    <property type="entry name" value="PRTase_dom"/>
</dbReference>
<evidence type="ECO:0000256" key="1">
    <source>
        <dbReference type="ARBA" id="ARBA00004604"/>
    </source>
</evidence>
<dbReference type="Pfam" id="PF14681">
    <property type="entry name" value="UPRTase"/>
    <property type="match status" value="1"/>
</dbReference>
<dbReference type="InterPro" id="IPR042036">
    <property type="entry name" value="RRP8_N"/>
</dbReference>
<dbReference type="InterPro" id="IPR007823">
    <property type="entry name" value="RRP8"/>
</dbReference>
<feature type="domain" description="Phosphoribosyltransferase" evidence="11">
    <location>
        <begin position="350"/>
        <end position="526"/>
    </location>
</feature>
<keyword evidence="13" id="KW-1185">Reference proteome</keyword>
<evidence type="ECO:0000256" key="7">
    <source>
        <dbReference type="ARBA" id="ARBA00023242"/>
    </source>
</evidence>
<dbReference type="Gene3D" id="1.10.10.2150">
    <property type="entry name" value="Ribosomal RNA-processing protein 8, N-terminal domain"/>
    <property type="match status" value="1"/>
</dbReference>
<evidence type="ECO:0000313" key="13">
    <source>
        <dbReference type="Proteomes" id="UP000284706"/>
    </source>
</evidence>
<evidence type="ECO:0000256" key="9">
    <source>
        <dbReference type="SAM" id="MobiDB-lite"/>
    </source>
</evidence>
<accession>A0A409VG32</accession>
<dbReference type="FunCoup" id="A0A409VG32">
    <property type="interactions" value="359"/>
</dbReference>
<dbReference type="Gene3D" id="3.40.50.150">
    <property type="entry name" value="Vaccinia Virus protein VP39"/>
    <property type="match status" value="1"/>
</dbReference>
<evidence type="ECO:0000256" key="4">
    <source>
        <dbReference type="ARBA" id="ARBA00022603"/>
    </source>
</evidence>
<keyword evidence="7" id="KW-0539">Nucleus</keyword>
<comment type="subcellular location">
    <subcellularLocation>
        <location evidence="1">Nucleus</location>
        <location evidence="1">Nucleolus</location>
    </subcellularLocation>
</comment>
<feature type="compositionally biased region" description="Polar residues" evidence="9">
    <location>
        <begin position="107"/>
        <end position="117"/>
    </location>
</feature>
<evidence type="ECO:0000256" key="6">
    <source>
        <dbReference type="ARBA" id="ARBA00022691"/>
    </source>
</evidence>
<dbReference type="GO" id="GO:0016433">
    <property type="term" value="F:rRNA (adenine) methyltransferase activity"/>
    <property type="evidence" value="ECO:0007669"/>
    <property type="project" value="TreeGrafter"/>
</dbReference>
<organism evidence="12 13">
    <name type="scientific">Gymnopilus dilepis</name>
    <dbReference type="NCBI Taxonomy" id="231916"/>
    <lineage>
        <taxon>Eukaryota</taxon>
        <taxon>Fungi</taxon>
        <taxon>Dikarya</taxon>
        <taxon>Basidiomycota</taxon>
        <taxon>Agaricomycotina</taxon>
        <taxon>Agaricomycetes</taxon>
        <taxon>Agaricomycetidae</taxon>
        <taxon>Agaricales</taxon>
        <taxon>Agaricineae</taxon>
        <taxon>Hymenogastraceae</taxon>
        <taxon>Gymnopilus</taxon>
    </lineage>
</organism>
<comment type="similarity">
    <text evidence="2">Belongs to the methyltransferase superfamily. RRP8 family.</text>
</comment>
<keyword evidence="3" id="KW-0698">rRNA processing</keyword>
<dbReference type="CDD" id="cd06223">
    <property type="entry name" value="PRTases_typeI"/>
    <property type="match status" value="1"/>
</dbReference>
<dbReference type="SUPFAM" id="SSF53335">
    <property type="entry name" value="S-adenosyl-L-methionine-dependent methyltransferases"/>
    <property type="match status" value="1"/>
</dbReference>
<comment type="caution">
    <text evidence="12">The sequence shown here is derived from an EMBL/GenBank/DDBJ whole genome shotgun (WGS) entry which is preliminary data.</text>
</comment>
<keyword evidence="4" id="KW-0489">Methyltransferase</keyword>
<evidence type="ECO:0000256" key="3">
    <source>
        <dbReference type="ARBA" id="ARBA00022552"/>
    </source>
</evidence>
<dbReference type="InParanoid" id="A0A409VG32"/>
<dbReference type="PANTHER" id="PTHR12787">
    <property type="entry name" value="RIBOSOMAL RNA-PROCESSING PROTEIN 8"/>
    <property type="match status" value="1"/>
</dbReference>
<dbReference type="InterPro" id="IPR029063">
    <property type="entry name" value="SAM-dependent_MTases_sf"/>
</dbReference>
<evidence type="ECO:0000313" key="12">
    <source>
        <dbReference type="EMBL" id="PPQ65222.1"/>
    </source>
</evidence>
<dbReference type="SUPFAM" id="SSF53271">
    <property type="entry name" value="PRTase-like"/>
    <property type="match status" value="1"/>
</dbReference>
<dbReference type="InterPro" id="IPR029057">
    <property type="entry name" value="PRTase-like"/>
</dbReference>
<feature type="domain" description="Methyltransferase type 11" evidence="10">
    <location>
        <begin position="228"/>
        <end position="320"/>
    </location>
</feature>
<dbReference type="Gene3D" id="3.40.50.2020">
    <property type="match status" value="1"/>
</dbReference>
<dbReference type="GO" id="GO:0042273">
    <property type="term" value="P:ribosomal large subunit biogenesis"/>
    <property type="evidence" value="ECO:0007669"/>
    <property type="project" value="TreeGrafter"/>
</dbReference>
<evidence type="ECO:0000259" key="10">
    <source>
        <dbReference type="Pfam" id="PF08241"/>
    </source>
</evidence>